<gene>
    <name evidence="6" type="primary">CLEC5A</name>
</gene>
<dbReference type="PROSITE" id="PS51257">
    <property type="entry name" value="PROKAR_LIPOPROTEIN"/>
    <property type="match status" value="1"/>
</dbReference>
<dbReference type="SUPFAM" id="SSF56436">
    <property type="entry name" value="C-type lectin-like"/>
    <property type="match status" value="1"/>
</dbReference>
<dbReference type="RefSeq" id="XP_035866864.1">
    <property type="nucleotide sequence ID" value="XM_036010971.1"/>
</dbReference>
<dbReference type="CDD" id="cd03593">
    <property type="entry name" value="CLECT_NK_receptors_like"/>
    <property type="match status" value="1"/>
</dbReference>
<keyword evidence="3" id="KW-0812">Transmembrane</keyword>
<dbReference type="GO" id="GO:0016020">
    <property type="term" value="C:membrane"/>
    <property type="evidence" value="ECO:0007669"/>
    <property type="project" value="UniProtKB-SubCell"/>
</dbReference>
<dbReference type="OrthoDB" id="7357196at2759"/>
<evidence type="ECO:0000256" key="3">
    <source>
        <dbReference type="SAM" id="Phobius"/>
    </source>
</evidence>
<organism evidence="5 6">
    <name type="scientific">Phyllostomus discolor</name>
    <name type="common">pale spear-nosed bat</name>
    <dbReference type="NCBI Taxonomy" id="89673"/>
    <lineage>
        <taxon>Eukaryota</taxon>
        <taxon>Metazoa</taxon>
        <taxon>Chordata</taxon>
        <taxon>Craniata</taxon>
        <taxon>Vertebrata</taxon>
        <taxon>Euteleostomi</taxon>
        <taxon>Mammalia</taxon>
        <taxon>Eutheria</taxon>
        <taxon>Laurasiatheria</taxon>
        <taxon>Chiroptera</taxon>
        <taxon>Yangochiroptera</taxon>
        <taxon>Phyllostomidae</taxon>
        <taxon>Phyllostominae</taxon>
        <taxon>Phyllostomus</taxon>
    </lineage>
</organism>
<dbReference type="InterPro" id="IPR016187">
    <property type="entry name" value="CTDL_fold"/>
</dbReference>
<dbReference type="InterPro" id="IPR052869">
    <property type="entry name" value="CLEC5A"/>
</dbReference>
<sequence length="224" mass="25106">MHPGGKTSCPQTLMVACALTPTGLLSSSVMNWHMIISVLIVVALKVIGTTLFLLYFPQIFGNGDVSFSPTESSGTVCPRRWDFLQGRCFFLFTSEMPWGESRAICEAQESTLAIVNTPEKLKFLQDITGAEKYFIGLRYQPAEKRWRWIDNSVFNGKYVSISHFSGDPCLPRESRPEMQQVCPGWRKGGDLCLCPLPLLASNPSIPRDTFSCKCFTIMEHSQHV</sequence>
<dbReference type="PANTHER" id="PTHR47536">
    <property type="entry name" value="C-TYPE LECTIN DOMAIN FAMILY 5 MEMBER A"/>
    <property type="match status" value="1"/>
</dbReference>
<dbReference type="InterPro" id="IPR001304">
    <property type="entry name" value="C-type_lectin-like"/>
</dbReference>
<reference evidence="6" key="1">
    <citation type="submission" date="2025-08" db="UniProtKB">
        <authorList>
            <consortium name="RefSeq"/>
        </authorList>
    </citation>
    <scope>IDENTIFICATION</scope>
    <source>
        <tissue evidence="6">Muscle</tissue>
    </source>
</reference>
<keyword evidence="3" id="KW-1133">Transmembrane helix</keyword>
<dbReference type="CTD" id="23601"/>
<dbReference type="GO" id="GO:0045087">
    <property type="term" value="P:innate immune response"/>
    <property type="evidence" value="ECO:0007669"/>
    <property type="project" value="TreeGrafter"/>
</dbReference>
<dbReference type="KEGG" id="pdic:114508192"/>
<dbReference type="PROSITE" id="PS50041">
    <property type="entry name" value="C_TYPE_LECTIN_2"/>
    <property type="match status" value="1"/>
</dbReference>
<dbReference type="AlphaFoldDB" id="A0A7E6CKZ3"/>
<dbReference type="InterPro" id="IPR016186">
    <property type="entry name" value="C-type_lectin-like/link_sf"/>
</dbReference>
<proteinExistence type="predicted"/>
<keyword evidence="3" id="KW-0472">Membrane</keyword>
<dbReference type="GeneID" id="114508192"/>
<feature type="transmembrane region" description="Helical" evidence="3">
    <location>
        <begin position="32"/>
        <end position="56"/>
    </location>
</feature>
<dbReference type="FunCoup" id="A0A7E6CKZ3">
    <property type="interactions" value="8"/>
</dbReference>
<comment type="subcellular location">
    <subcellularLocation>
        <location evidence="1">Membrane</location>
        <topology evidence="1">Single-pass membrane protein</topology>
    </subcellularLocation>
</comment>
<evidence type="ECO:0000313" key="5">
    <source>
        <dbReference type="Proteomes" id="UP000504628"/>
    </source>
</evidence>
<evidence type="ECO:0000256" key="2">
    <source>
        <dbReference type="ARBA" id="ARBA00022734"/>
    </source>
</evidence>
<dbReference type="GO" id="GO:0030246">
    <property type="term" value="F:carbohydrate binding"/>
    <property type="evidence" value="ECO:0007669"/>
    <property type="project" value="UniProtKB-KW"/>
</dbReference>
<name>A0A7E6CKZ3_9CHIR</name>
<evidence type="ECO:0000256" key="1">
    <source>
        <dbReference type="ARBA" id="ARBA00004167"/>
    </source>
</evidence>
<feature type="domain" description="C-type lectin" evidence="4">
    <location>
        <begin position="84"/>
        <end position="186"/>
    </location>
</feature>
<dbReference type="Pfam" id="PF00059">
    <property type="entry name" value="Lectin_C"/>
    <property type="match status" value="1"/>
</dbReference>
<dbReference type="InterPro" id="IPR033992">
    <property type="entry name" value="NKR-like_CTLD"/>
</dbReference>
<dbReference type="InParanoid" id="A0A7E6CKZ3"/>
<keyword evidence="5" id="KW-1185">Reference proteome</keyword>
<evidence type="ECO:0000259" key="4">
    <source>
        <dbReference type="PROSITE" id="PS50041"/>
    </source>
</evidence>
<dbReference type="PANTHER" id="PTHR47536:SF1">
    <property type="entry name" value="C-TYPE LECTIN DOMAIN FAMILY 5 MEMBER A"/>
    <property type="match status" value="1"/>
</dbReference>
<dbReference type="GO" id="GO:0001618">
    <property type="term" value="F:virus receptor activity"/>
    <property type="evidence" value="ECO:0007669"/>
    <property type="project" value="TreeGrafter"/>
</dbReference>
<dbReference type="Gene3D" id="3.10.100.10">
    <property type="entry name" value="Mannose-Binding Protein A, subunit A"/>
    <property type="match status" value="1"/>
</dbReference>
<protein>
    <submittedName>
        <fullName evidence="6">C-type lectin domain family 5 member A isoform X1</fullName>
    </submittedName>
</protein>
<keyword evidence="2" id="KW-0430">Lectin</keyword>
<dbReference type="SMART" id="SM00034">
    <property type="entry name" value="CLECT"/>
    <property type="match status" value="1"/>
</dbReference>
<accession>A0A7E6CKZ3</accession>
<dbReference type="Proteomes" id="UP000504628">
    <property type="component" value="Chromosome 10"/>
</dbReference>
<evidence type="ECO:0000313" key="6">
    <source>
        <dbReference type="RefSeq" id="XP_035866864.1"/>
    </source>
</evidence>